<evidence type="ECO:0000313" key="2">
    <source>
        <dbReference type="EMBL" id="KAL0957149.1"/>
    </source>
</evidence>
<gene>
    <name evidence="2" type="ORF">HGRIS_003241</name>
</gene>
<dbReference type="Proteomes" id="UP001556367">
    <property type="component" value="Unassembled WGS sequence"/>
</dbReference>
<comment type="caution">
    <text evidence="2">The sequence shown here is derived from an EMBL/GenBank/DDBJ whole genome shotgun (WGS) entry which is preliminary data.</text>
</comment>
<protein>
    <submittedName>
        <fullName evidence="2">Uncharacterized protein</fullName>
    </submittedName>
</protein>
<feature type="region of interest" description="Disordered" evidence="1">
    <location>
        <begin position="1"/>
        <end position="63"/>
    </location>
</feature>
<accession>A0ABR3JMV9</accession>
<organism evidence="2 3">
    <name type="scientific">Hohenbuehelia grisea</name>
    <dbReference type="NCBI Taxonomy" id="104357"/>
    <lineage>
        <taxon>Eukaryota</taxon>
        <taxon>Fungi</taxon>
        <taxon>Dikarya</taxon>
        <taxon>Basidiomycota</taxon>
        <taxon>Agaricomycotina</taxon>
        <taxon>Agaricomycetes</taxon>
        <taxon>Agaricomycetidae</taxon>
        <taxon>Agaricales</taxon>
        <taxon>Pleurotineae</taxon>
        <taxon>Pleurotaceae</taxon>
        <taxon>Hohenbuehelia</taxon>
    </lineage>
</organism>
<evidence type="ECO:0000313" key="3">
    <source>
        <dbReference type="Proteomes" id="UP001556367"/>
    </source>
</evidence>
<reference evidence="3" key="1">
    <citation type="submission" date="2024-06" db="EMBL/GenBank/DDBJ databases">
        <title>Multi-omics analyses provide insights into the biosynthesis of the anticancer antibiotic pleurotin in Hohenbuehelia grisea.</title>
        <authorList>
            <person name="Weaver J.A."/>
            <person name="Alberti F."/>
        </authorList>
    </citation>
    <scope>NUCLEOTIDE SEQUENCE [LARGE SCALE GENOMIC DNA]</scope>
    <source>
        <strain evidence="3">T-177</strain>
    </source>
</reference>
<feature type="compositionally biased region" description="Basic and acidic residues" evidence="1">
    <location>
        <begin position="34"/>
        <end position="50"/>
    </location>
</feature>
<evidence type="ECO:0000256" key="1">
    <source>
        <dbReference type="SAM" id="MobiDB-lite"/>
    </source>
</evidence>
<dbReference type="EMBL" id="JASNQZ010000006">
    <property type="protein sequence ID" value="KAL0957149.1"/>
    <property type="molecule type" value="Genomic_DNA"/>
</dbReference>
<sequence length="124" mass="13252">MPSRLDRKPSRPVRSSTSDDVDMGTDDPVGVQSHNERVGAGDSLRQRGADDSDGTSGDPAVGNEVAAGRTLIVGGETSEVAQLAQDDDILRVDQVSEDGSLLGLWTTTMYRSIRTRSPVRIRKG</sequence>
<proteinExistence type="predicted"/>
<keyword evidence="3" id="KW-1185">Reference proteome</keyword>
<name>A0ABR3JMV9_9AGAR</name>